<evidence type="ECO:0000256" key="6">
    <source>
        <dbReference type="ARBA" id="ARBA00022753"/>
    </source>
</evidence>
<evidence type="ECO:0000259" key="13">
    <source>
        <dbReference type="PROSITE" id="PS51497"/>
    </source>
</evidence>
<evidence type="ECO:0000256" key="3">
    <source>
        <dbReference type="ARBA" id="ARBA00022448"/>
    </source>
</evidence>
<evidence type="ECO:0000256" key="2">
    <source>
        <dbReference type="ARBA" id="ARBA00004514"/>
    </source>
</evidence>
<keyword evidence="6" id="KW-0967">Endosome</keyword>
<dbReference type="InterPro" id="IPR049467">
    <property type="entry name" value="UBAP-1-like_UBA2"/>
</dbReference>
<accession>A0A6J2EYS8</accession>
<protein>
    <recommendedName>
        <fullName evidence="10">Ubiquitin-associated protein 1</fullName>
    </recommendedName>
</protein>
<dbReference type="InterPro" id="IPR009060">
    <property type="entry name" value="UBA-like_sf"/>
</dbReference>
<feature type="compositionally biased region" description="Basic and acidic residues" evidence="11">
    <location>
        <begin position="146"/>
        <end position="170"/>
    </location>
</feature>
<dbReference type="FunFam" id="1.20.120.1920:FF:000001">
    <property type="entry name" value="Ubiquitin associated protein 1"/>
    <property type="match status" value="1"/>
</dbReference>
<name>A0A6J2EYS8_ZALCA</name>
<dbReference type="Proteomes" id="UP000515165">
    <property type="component" value="Chromosome 13"/>
</dbReference>
<keyword evidence="14" id="KW-1185">Reference proteome</keyword>
<evidence type="ECO:0000256" key="4">
    <source>
        <dbReference type="ARBA" id="ARBA00022490"/>
    </source>
</evidence>
<evidence type="ECO:0000256" key="11">
    <source>
        <dbReference type="SAM" id="MobiDB-lite"/>
    </source>
</evidence>
<dbReference type="Gene3D" id="1.20.120.1920">
    <property type="entry name" value="UBAP1 SOUBA domain"/>
    <property type="match status" value="1"/>
</dbReference>
<dbReference type="GO" id="GO:0005829">
    <property type="term" value="C:cytosol"/>
    <property type="evidence" value="ECO:0007669"/>
    <property type="project" value="UniProtKB-SubCell"/>
</dbReference>
<evidence type="ECO:0000259" key="12">
    <source>
        <dbReference type="PROSITE" id="PS50030"/>
    </source>
</evidence>
<dbReference type="CTD" id="51271"/>
<dbReference type="CDD" id="cd14315">
    <property type="entry name" value="UBA1_UBAP1"/>
    <property type="match status" value="1"/>
</dbReference>
<dbReference type="PROSITE" id="PS50030">
    <property type="entry name" value="UBA"/>
    <property type="match status" value="2"/>
</dbReference>
<dbReference type="InterPro" id="IPR023340">
    <property type="entry name" value="UMA"/>
</dbReference>
<proteinExistence type="predicted"/>
<dbReference type="GO" id="GO:0000813">
    <property type="term" value="C:ESCRT I complex"/>
    <property type="evidence" value="ECO:0007669"/>
    <property type="project" value="InterPro"/>
</dbReference>
<dbReference type="InterPro" id="IPR038870">
    <property type="entry name" value="UBAP1"/>
</dbReference>
<feature type="domain" description="UMA" evidence="13">
    <location>
        <begin position="87"/>
        <end position="133"/>
    </location>
</feature>
<dbReference type="CDD" id="cd14316">
    <property type="entry name" value="UBA2_UBAP1_like"/>
    <property type="match status" value="1"/>
</dbReference>
<dbReference type="AlphaFoldDB" id="A0A6J2EYS8"/>
<feature type="compositionally biased region" description="Gly residues" evidence="11">
    <location>
        <begin position="21"/>
        <end position="37"/>
    </location>
</feature>
<dbReference type="PANTHER" id="PTHR15960:SF2">
    <property type="entry name" value="UBIQUITIN-ASSOCIATED PROTEIN 1"/>
    <property type="match status" value="1"/>
</dbReference>
<dbReference type="InterPro" id="IPR042575">
    <property type="entry name" value="UBAP1_C"/>
</dbReference>
<reference evidence="15" key="1">
    <citation type="submission" date="2025-08" db="UniProtKB">
        <authorList>
            <consortium name="RefSeq"/>
        </authorList>
    </citation>
    <scope>IDENTIFICATION</scope>
    <source>
        <tissue evidence="15">Blood</tissue>
    </source>
</reference>
<dbReference type="GO" id="GO:0043162">
    <property type="term" value="P:ubiquitin-dependent protein catabolic process via the multivesicular body sorting pathway"/>
    <property type="evidence" value="ECO:0007669"/>
    <property type="project" value="InterPro"/>
</dbReference>
<dbReference type="Pfam" id="PF22567">
    <property type="entry name" value="UBA_9"/>
    <property type="match status" value="1"/>
</dbReference>
<keyword evidence="5" id="KW-0677">Repeat</keyword>
<evidence type="ECO:0000313" key="14">
    <source>
        <dbReference type="Proteomes" id="UP000515165"/>
    </source>
</evidence>
<evidence type="ECO:0000256" key="5">
    <source>
        <dbReference type="ARBA" id="ARBA00022737"/>
    </source>
</evidence>
<feature type="domain" description="UBA" evidence="12">
    <location>
        <begin position="525"/>
        <end position="572"/>
    </location>
</feature>
<evidence type="ECO:0000256" key="8">
    <source>
        <dbReference type="ARBA" id="ARBA00056151"/>
    </source>
</evidence>
<sequence>MTSDAQRGGVVRGRRREVGLQHGGCGTGSGHGDGLARGGQSWRWWRSLSLGAVRSSAVTDSGRPSGASTFRLLGRQRQRRSGTFSYLDDVPFKIGDKFKTPAKVGLPIGFSLPDCLQVVREVQYDFSLEKKTIEWAEDTKKIQEAQREAERKAEEVEAKVNSKSGPEGDSKMSFSKTHSTATMPPPINPILASLQHNSILTPTRVSSIAMKQKVLSPPHTKADFNPADFECEEDPFDNLELKTIDEKEELRNILVGTTGPIMAQLLDNNLPRGGSGSVLQDEEVLASLERATLDIKPLHKPNGFITLPQLGNCEKMSLSSKVSLPPIPAVSNIKSLSFPKLDSDDSNQKTAKLASTFHSTSCLRNGTFRNSLKPSTQSSASELNGHHTLGLSALNLDSGTEVPTLTPSDLISQMPSLSVLSVCTEESSPPNTGPTVTPPNFSMSQVPNTSSCPQAYSELQTLSPSERQCVETVVNMGYSYECVLRAMKRKGENIEQILDYLFAHGQLCEKGFDPLLVEEALEMHQCSEEKMMEFLQLMSKFKEMGFELKDIKEVLLLHNNDQDNALEDLMARAGAS</sequence>
<dbReference type="GO" id="GO:0015031">
    <property type="term" value="P:protein transport"/>
    <property type="evidence" value="ECO:0007669"/>
    <property type="project" value="UniProtKB-KW"/>
</dbReference>
<feature type="region of interest" description="Disordered" evidence="11">
    <location>
        <begin position="146"/>
        <end position="180"/>
    </location>
</feature>
<dbReference type="Pfam" id="PF21267">
    <property type="entry name" value="UBAP-1_UBA2"/>
    <property type="match status" value="1"/>
</dbReference>
<comment type="subunit">
    <text evidence="9">Component of an ESCRT-I complex (endosomal sorting complex required for transport I) which consists of TSG101, VPS28, VPS37A and UBAP1 in a 1:1:1:1 stoichiometry. Interacts with PTPN23. Interacts (via UBA domains) with ubiquitinated proteins.</text>
</comment>
<comment type="function">
    <text evidence="8">Component of the ESCRT-I complex, a regulator of vesicular trafficking process. Binds to ubiquitinated cargo proteins and is required for the sorting of endocytic ubiquitinated cargos into multivesicular bodies (MVBs). Plays a role in the proteasomal degradation of ubiquitinated cell-surface proteins, such as EGFR and BST2.</text>
</comment>
<dbReference type="PANTHER" id="PTHR15960">
    <property type="entry name" value="LD44032P"/>
    <property type="match status" value="1"/>
</dbReference>
<evidence type="ECO:0000256" key="7">
    <source>
        <dbReference type="ARBA" id="ARBA00022927"/>
    </source>
</evidence>
<feature type="region of interest" description="Disordered" evidence="11">
    <location>
        <begin position="1"/>
        <end position="37"/>
    </location>
</feature>
<evidence type="ECO:0000256" key="1">
    <source>
        <dbReference type="ARBA" id="ARBA00004177"/>
    </source>
</evidence>
<dbReference type="RefSeq" id="XP_027470733.1">
    <property type="nucleotide sequence ID" value="XM_027614932.2"/>
</dbReference>
<evidence type="ECO:0000313" key="15">
    <source>
        <dbReference type="RefSeq" id="XP_027470733.1"/>
    </source>
</evidence>
<dbReference type="OrthoDB" id="2018023at2759"/>
<comment type="subcellular location">
    <subcellularLocation>
        <location evidence="2">Cytoplasm</location>
        <location evidence="2">Cytosol</location>
    </subcellularLocation>
    <subcellularLocation>
        <location evidence="1">Endosome</location>
    </subcellularLocation>
</comment>
<keyword evidence="4" id="KW-0963">Cytoplasm</keyword>
<dbReference type="GO" id="GO:0043130">
    <property type="term" value="F:ubiquitin binding"/>
    <property type="evidence" value="ECO:0007669"/>
    <property type="project" value="InterPro"/>
</dbReference>
<evidence type="ECO:0000256" key="10">
    <source>
        <dbReference type="ARBA" id="ARBA00071936"/>
    </source>
</evidence>
<gene>
    <name evidence="15" type="primary">UBAP1</name>
</gene>
<dbReference type="PROSITE" id="PS51497">
    <property type="entry name" value="UMA"/>
    <property type="match status" value="1"/>
</dbReference>
<dbReference type="SUPFAM" id="SSF46934">
    <property type="entry name" value="UBA-like"/>
    <property type="match status" value="2"/>
</dbReference>
<organism evidence="14 15">
    <name type="scientific">Zalophus californianus</name>
    <name type="common">California sealion</name>
    <dbReference type="NCBI Taxonomy" id="9704"/>
    <lineage>
        <taxon>Eukaryota</taxon>
        <taxon>Metazoa</taxon>
        <taxon>Chordata</taxon>
        <taxon>Craniata</taxon>
        <taxon>Vertebrata</taxon>
        <taxon>Euteleostomi</taxon>
        <taxon>Mammalia</taxon>
        <taxon>Eutheria</taxon>
        <taxon>Laurasiatheria</taxon>
        <taxon>Carnivora</taxon>
        <taxon>Caniformia</taxon>
        <taxon>Pinnipedia</taxon>
        <taxon>Otariidae</taxon>
        <taxon>Zalophus</taxon>
    </lineage>
</organism>
<dbReference type="InterPro" id="IPR015940">
    <property type="entry name" value="UBA"/>
</dbReference>
<keyword evidence="3" id="KW-0813">Transport</keyword>
<evidence type="ECO:0000256" key="9">
    <source>
        <dbReference type="ARBA" id="ARBA00062174"/>
    </source>
</evidence>
<dbReference type="GeneID" id="113934275"/>
<feature type="domain" description="UBA" evidence="12">
    <location>
        <begin position="463"/>
        <end position="504"/>
    </location>
</feature>
<keyword evidence="7" id="KW-0653">Protein transport</keyword>